<organism evidence="2">
    <name type="scientific">Amblyomma triste</name>
    <name type="common">Neotropical tick</name>
    <dbReference type="NCBI Taxonomy" id="251400"/>
    <lineage>
        <taxon>Eukaryota</taxon>
        <taxon>Metazoa</taxon>
        <taxon>Ecdysozoa</taxon>
        <taxon>Arthropoda</taxon>
        <taxon>Chelicerata</taxon>
        <taxon>Arachnida</taxon>
        <taxon>Acari</taxon>
        <taxon>Parasitiformes</taxon>
        <taxon>Ixodida</taxon>
        <taxon>Ixodoidea</taxon>
        <taxon>Ixodidae</taxon>
        <taxon>Amblyomminae</taxon>
        <taxon>Amblyomma</taxon>
    </lineage>
</organism>
<keyword evidence="2" id="KW-0675">Receptor</keyword>
<proteinExistence type="evidence at transcript level"/>
<dbReference type="EMBL" id="GBBM01007005">
    <property type="protein sequence ID" value="JAC28413.1"/>
    <property type="molecule type" value="mRNA"/>
</dbReference>
<feature type="domain" description="TRAF1-6 MATH" evidence="1">
    <location>
        <begin position="38"/>
        <end position="145"/>
    </location>
</feature>
<dbReference type="InterPro" id="IPR008974">
    <property type="entry name" value="TRAF-like"/>
</dbReference>
<accession>A0A023G6C4</accession>
<evidence type="ECO:0000313" key="2">
    <source>
        <dbReference type="EMBL" id="JAC28413.1"/>
    </source>
</evidence>
<feature type="non-terminal residue" evidence="2">
    <location>
        <position position="1"/>
    </location>
</feature>
<dbReference type="Pfam" id="PF21355">
    <property type="entry name" value="TRAF-mep_MATH"/>
    <property type="match status" value="1"/>
</dbReference>
<dbReference type="AlphaFoldDB" id="A0A023G6C4"/>
<dbReference type="SUPFAM" id="SSF49599">
    <property type="entry name" value="TRAF domain-like"/>
    <property type="match status" value="1"/>
</dbReference>
<dbReference type="InterPro" id="IPR049342">
    <property type="entry name" value="TRAF1-6_MATH_dom"/>
</dbReference>
<name>A0A023G6C4_AMBTT</name>
<evidence type="ECO:0000259" key="1">
    <source>
        <dbReference type="Pfam" id="PF21355"/>
    </source>
</evidence>
<reference evidence="2" key="1">
    <citation type="submission" date="2014-03" db="EMBL/GenBank/DDBJ databases">
        <title>The sialotranscriptome of Amblyomma triste, Amblyomma parvum and Amblyomma cajennense ticks, uncovered by 454-based RNA-seq.</title>
        <authorList>
            <person name="Garcia G.R."/>
            <person name="Gardinassi L.G."/>
            <person name="Ribeiro J.M."/>
            <person name="Anatriello E."/>
            <person name="Ferreira B.R."/>
            <person name="Moreira H.N."/>
            <person name="Mafra C."/>
            <person name="Olegario M.M."/>
            <person name="Szabo P.J."/>
            <person name="Miranda-Santos I.K."/>
            <person name="Maruyama S.R."/>
        </authorList>
    </citation>
    <scope>NUCLEOTIDE SEQUENCE</scope>
    <source>
        <strain evidence="2">Mato Grasso do Sul</strain>
        <tissue evidence="2">Salivary glands</tissue>
    </source>
</reference>
<dbReference type="Gene3D" id="2.60.210.10">
    <property type="entry name" value="Apoptosis, Tumor Necrosis Factor Receptor Associated Protein 2, Chain A"/>
    <property type="match status" value="1"/>
</dbReference>
<sequence>KLSRPVYWDIKNWSELKEKALVEGSAIQRYSVSECFFYGYWIVPGLKLENDKGTLRVRLAVFVQKGEYDSRISWPIKKHFVLTFLDPSNKSKIRKLFMDTSTANDNDTLCMRPIDGERGPILSHRSFTAEYLELSGYVIGDKITVQFEVKELTAKNSPSQLKSNES</sequence>
<protein>
    <submittedName>
        <fullName evidence="2">Putative tumor necrosis factor receptor</fullName>
    </submittedName>
</protein>